<proteinExistence type="predicted"/>
<organism evidence="1 2">
    <name type="scientific">Cercophora newfieldiana</name>
    <dbReference type="NCBI Taxonomy" id="92897"/>
    <lineage>
        <taxon>Eukaryota</taxon>
        <taxon>Fungi</taxon>
        <taxon>Dikarya</taxon>
        <taxon>Ascomycota</taxon>
        <taxon>Pezizomycotina</taxon>
        <taxon>Sordariomycetes</taxon>
        <taxon>Sordariomycetidae</taxon>
        <taxon>Sordariales</taxon>
        <taxon>Lasiosphaeriaceae</taxon>
        <taxon>Cercophora</taxon>
    </lineage>
</organism>
<evidence type="ECO:0000313" key="2">
    <source>
        <dbReference type="Proteomes" id="UP001174936"/>
    </source>
</evidence>
<dbReference type="SUPFAM" id="SSF160104">
    <property type="entry name" value="Acetoacetate decarboxylase-like"/>
    <property type="match status" value="1"/>
</dbReference>
<protein>
    <submittedName>
        <fullName evidence="1">Uncharacterized protein</fullName>
    </submittedName>
</protein>
<dbReference type="Gene3D" id="2.40.400.10">
    <property type="entry name" value="Acetoacetate decarboxylase-like"/>
    <property type="match status" value="1"/>
</dbReference>
<comment type="caution">
    <text evidence="1">The sequence shown here is derived from an EMBL/GenBank/DDBJ whole genome shotgun (WGS) entry which is preliminary data.</text>
</comment>
<dbReference type="EMBL" id="JAULSV010000001">
    <property type="protein sequence ID" value="KAK0657000.1"/>
    <property type="molecule type" value="Genomic_DNA"/>
</dbReference>
<sequence length="301" mass="33320">MAAVDNADVDTDSPIIAVPPPWHLKCSAVFMIPFWTTGQTAANLPAKTYSPLEAASSFASEEHGTAVGGISMIQLLRYTESPVGPYDEMILCPGYFKYPIEGKNGEKSSKKGLRITRIYVSQKQTCWNGRSNWNIPKHLARFEWTDNSDGSTNIKVYPHDSAAPYDISESVPSEKPFFQCTVKPASYTPAFPFSSTLFKYIGIDDALVQPPLPQGESQQQELSGTDGWRKLAGYKISSSSTKLAWADLDQKAEHEGEDAIRLDGDENFFPGLTRWNLAVKLADAAVFFPPPETWETPKWLA</sequence>
<keyword evidence="2" id="KW-1185">Reference proteome</keyword>
<gene>
    <name evidence="1" type="ORF">B0T16DRAFT_488210</name>
</gene>
<dbReference type="AlphaFoldDB" id="A0AA39YT79"/>
<evidence type="ECO:0000313" key="1">
    <source>
        <dbReference type="EMBL" id="KAK0657000.1"/>
    </source>
</evidence>
<dbReference type="InterPro" id="IPR023375">
    <property type="entry name" value="ADC_dom_sf"/>
</dbReference>
<name>A0AA39YT79_9PEZI</name>
<dbReference type="Proteomes" id="UP001174936">
    <property type="component" value="Unassembled WGS sequence"/>
</dbReference>
<accession>A0AA39YT79</accession>
<reference evidence="1" key="1">
    <citation type="submission" date="2023-06" db="EMBL/GenBank/DDBJ databases">
        <title>Genome-scale phylogeny and comparative genomics of the fungal order Sordariales.</title>
        <authorList>
            <consortium name="Lawrence Berkeley National Laboratory"/>
            <person name="Hensen N."/>
            <person name="Bonometti L."/>
            <person name="Westerberg I."/>
            <person name="Brannstrom I.O."/>
            <person name="Guillou S."/>
            <person name="Cros-Aarteil S."/>
            <person name="Calhoun S."/>
            <person name="Haridas S."/>
            <person name="Kuo A."/>
            <person name="Mondo S."/>
            <person name="Pangilinan J."/>
            <person name="Riley R."/>
            <person name="Labutti K."/>
            <person name="Andreopoulos B."/>
            <person name="Lipzen A."/>
            <person name="Chen C."/>
            <person name="Yanf M."/>
            <person name="Daum C."/>
            <person name="Ng V."/>
            <person name="Clum A."/>
            <person name="Steindorff A."/>
            <person name="Ohm R."/>
            <person name="Martin F."/>
            <person name="Silar P."/>
            <person name="Natvig D."/>
            <person name="Lalanne C."/>
            <person name="Gautier V."/>
            <person name="Ament-Velasquez S.L."/>
            <person name="Kruys A."/>
            <person name="Hutchinson M.I."/>
            <person name="Powell A.J."/>
            <person name="Barry K."/>
            <person name="Miller A.N."/>
            <person name="Grigoriev I.V."/>
            <person name="Debuchy R."/>
            <person name="Gladieux P."/>
            <person name="Thoren M.H."/>
            <person name="Johannesson H."/>
        </authorList>
    </citation>
    <scope>NUCLEOTIDE SEQUENCE</scope>
    <source>
        <strain evidence="1">SMH2532-1</strain>
    </source>
</reference>
<dbReference type="PANTHER" id="PTHR40518">
    <property type="entry name" value="ACETOACETATE DECARBOXYLASE"/>
    <property type="match status" value="1"/>
</dbReference>
<dbReference type="PANTHER" id="PTHR40518:SF1">
    <property type="entry name" value="ACETOACETATE DECARBOXYLASE"/>
    <property type="match status" value="1"/>
</dbReference>